<dbReference type="GO" id="GO:0043709">
    <property type="term" value="P:cell adhesion involved in single-species biofilm formation"/>
    <property type="evidence" value="ECO:0007669"/>
    <property type="project" value="TreeGrafter"/>
</dbReference>
<feature type="domain" description="GGDEF" evidence="10">
    <location>
        <begin position="382"/>
        <end position="519"/>
    </location>
</feature>
<dbReference type="InterPro" id="IPR000160">
    <property type="entry name" value="GGDEF_dom"/>
</dbReference>
<dbReference type="Pfam" id="PF00990">
    <property type="entry name" value="GGDEF"/>
    <property type="match status" value="1"/>
</dbReference>
<keyword evidence="8" id="KW-0175">Coiled coil</keyword>
<comment type="catalytic activity">
    <reaction evidence="7">
        <text>2 GTP = 3',3'-c-di-GMP + 2 diphosphate</text>
        <dbReference type="Rhea" id="RHEA:24898"/>
        <dbReference type="ChEBI" id="CHEBI:33019"/>
        <dbReference type="ChEBI" id="CHEBI:37565"/>
        <dbReference type="ChEBI" id="CHEBI:58805"/>
        <dbReference type="EC" id="2.7.7.65"/>
    </reaction>
</comment>
<dbReference type="Gene3D" id="3.30.450.20">
    <property type="entry name" value="PAS domain"/>
    <property type="match status" value="2"/>
</dbReference>
<keyword evidence="4 9" id="KW-0812">Transmembrane</keyword>
<dbReference type="AlphaFoldDB" id="A0A2I6S8U1"/>
<evidence type="ECO:0000313" key="11">
    <source>
        <dbReference type="EMBL" id="AUN95667.1"/>
    </source>
</evidence>
<keyword evidence="12" id="KW-1185">Reference proteome</keyword>
<dbReference type="GO" id="GO:0052621">
    <property type="term" value="F:diguanylate cyclase activity"/>
    <property type="evidence" value="ECO:0007669"/>
    <property type="project" value="UniProtKB-EC"/>
</dbReference>
<dbReference type="KEGG" id="atw:C0099_12460"/>
<dbReference type="OrthoDB" id="9813903at2"/>
<dbReference type="CDD" id="cd12914">
    <property type="entry name" value="PDC1_DGC_like"/>
    <property type="match status" value="1"/>
</dbReference>
<comment type="subcellular location">
    <subcellularLocation>
        <location evidence="1">Cell membrane</location>
        <topology evidence="1">Multi-pass membrane protein</topology>
    </subcellularLocation>
</comment>
<dbReference type="InterPro" id="IPR029151">
    <property type="entry name" value="Sensor-like_sf"/>
</dbReference>
<keyword evidence="6 9" id="KW-0472">Membrane</keyword>
<evidence type="ECO:0000313" key="12">
    <source>
        <dbReference type="Proteomes" id="UP000242205"/>
    </source>
</evidence>
<protein>
    <recommendedName>
        <fullName evidence="2">diguanylate cyclase</fullName>
        <ecNumber evidence="2">2.7.7.65</ecNumber>
    </recommendedName>
</protein>
<dbReference type="InterPro" id="IPR043128">
    <property type="entry name" value="Rev_trsase/Diguanyl_cyclase"/>
</dbReference>
<evidence type="ECO:0000256" key="7">
    <source>
        <dbReference type="ARBA" id="ARBA00034247"/>
    </source>
</evidence>
<dbReference type="InterPro" id="IPR050469">
    <property type="entry name" value="Diguanylate_Cyclase"/>
</dbReference>
<dbReference type="CDD" id="cd12915">
    <property type="entry name" value="PDC2_DGC_like"/>
    <property type="match status" value="1"/>
</dbReference>
<dbReference type="EMBL" id="CP025682">
    <property type="protein sequence ID" value="AUN95667.1"/>
    <property type="molecule type" value="Genomic_DNA"/>
</dbReference>
<accession>A0A2I6S8U1</accession>
<dbReference type="GO" id="GO:1902201">
    <property type="term" value="P:negative regulation of bacterial-type flagellum-dependent cell motility"/>
    <property type="evidence" value="ECO:0007669"/>
    <property type="project" value="TreeGrafter"/>
</dbReference>
<dbReference type="Gene3D" id="3.30.70.270">
    <property type="match status" value="1"/>
</dbReference>
<dbReference type="SUPFAM" id="SSF103190">
    <property type="entry name" value="Sensory domain-like"/>
    <property type="match status" value="1"/>
</dbReference>
<evidence type="ECO:0000256" key="4">
    <source>
        <dbReference type="ARBA" id="ARBA00022692"/>
    </source>
</evidence>
<feature type="transmembrane region" description="Helical" evidence="9">
    <location>
        <begin position="304"/>
        <end position="325"/>
    </location>
</feature>
<dbReference type="FunFam" id="3.30.70.270:FF:000001">
    <property type="entry name" value="Diguanylate cyclase domain protein"/>
    <property type="match status" value="1"/>
</dbReference>
<evidence type="ECO:0000256" key="2">
    <source>
        <dbReference type="ARBA" id="ARBA00012528"/>
    </source>
</evidence>
<evidence type="ECO:0000259" key="10">
    <source>
        <dbReference type="PROSITE" id="PS50887"/>
    </source>
</evidence>
<dbReference type="PROSITE" id="PS50887">
    <property type="entry name" value="GGDEF"/>
    <property type="match status" value="1"/>
</dbReference>
<organism evidence="11 12">
    <name type="scientific">Pseudazoarcus pumilus</name>
    <dbReference type="NCBI Taxonomy" id="2067960"/>
    <lineage>
        <taxon>Bacteria</taxon>
        <taxon>Pseudomonadati</taxon>
        <taxon>Pseudomonadota</taxon>
        <taxon>Betaproteobacteria</taxon>
        <taxon>Rhodocyclales</taxon>
        <taxon>Zoogloeaceae</taxon>
        <taxon>Pseudazoarcus</taxon>
    </lineage>
</organism>
<keyword evidence="5 9" id="KW-1133">Transmembrane helix</keyword>
<dbReference type="GO" id="GO:0005886">
    <property type="term" value="C:plasma membrane"/>
    <property type="evidence" value="ECO:0007669"/>
    <property type="project" value="UniProtKB-SubCell"/>
</dbReference>
<proteinExistence type="predicted"/>
<dbReference type="InterPro" id="IPR029787">
    <property type="entry name" value="Nucleotide_cyclase"/>
</dbReference>
<gene>
    <name evidence="11" type="ORF">C0099_12460</name>
</gene>
<evidence type="ECO:0000256" key="6">
    <source>
        <dbReference type="ARBA" id="ARBA00023136"/>
    </source>
</evidence>
<name>A0A2I6S8U1_9RHOO</name>
<feature type="coiled-coil region" evidence="8">
    <location>
        <begin position="320"/>
        <end position="354"/>
    </location>
</feature>
<dbReference type="EC" id="2.7.7.65" evidence="2"/>
<feature type="transmembrane region" description="Helical" evidence="9">
    <location>
        <begin position="23"/>
        <end position="41"/>
    </location>
</feature>
<dbReference type="Pfam" id="PF02743">
    <property type="entry name" value="dCache_1"/>
    <property type="match status" value="1"/>
</dbReference>
<dbReference type="PANTHER" id="PTHR45138:SF9">
    <property type="entry name" value="DIGUANYLATE CYCLASE DGCM-RELATED"/>
    <property type="match status" value="1"/>
</dbReference>
<dbReference type="InterPro" id="IPR033479">
    <property type="entry name" value="dCache_1"/>
</dbReference>
<dbReference type="SUPFAM" id="SSF55073">
    <property type="entry name" value="Nucleotide cyclase"/>
    <property type="match status" value="1"/>
</dbReference>
<evidence type="ECO:0000256" key="3">
    <source>
        <dbReference type="ARBA" id="ARBA00022475"/>
    </source>
</evidence>
<evidence type="ECO:0000256" key="5">
    <source>
        <dbReference type="ARBA" id="ARBA00022989"/>
    </source>
</evidence>
<evidence type="ECO:0000256" key="9">
    <source>
        <dbReference type="SAM" id="Phobius"/>
    </source>
</evidence>
<dbReference type="CDD" id="cd01949">
    <property type="entry name" value="GGDEF"/>
    <property type="match status" value="1"/>
</dbReference>
<dbReference type="RefSeq" id="WP_102247713.1">
    <property type="nucleotide sequence ID" value="NZ_CP025682.1"/>
</dbReference>
<keyword evidence="3" id="KW-1003">Cell membrane</keyword>
<sequence>MPDSQPSPAAGPQLRRATSRRTAMLLAAALIMLLCVSLIALDIRHTSEARELRLSQAEKVLGNFTRSLAQHAEDKIKEADTYLAQLVERLEAEGMGDAHAARLHPLLMDSVRDMPQLHGLFVYDETGRWIVNSQPVLLTQYNNSDRDYFIQHRDDPSRRVFIGPPIRSRSTGDWIITVSRRVDQPDGRFGGVALATMAMAHFNEYYKGYDIGASGTISLLLTNGTLLARHPFVEDAMGASLAEQALYRDHVLVAERGVLREAGEYGERLVAFRHLKRYPLAVVVTQSREEVLAGWIGEARRGTLGVVLLSISLAGAGLFVLRLMAQRLRAEDELRDARDALREANVRLQRLAAEDGLTGLANRRAFDERLAAEIARARRERTPLSLLLVDVDHFKPYNDLYGHLEGDDCLREVAALIRQVATHRGGDFAARYGGEEFAVLLSGTAEDGAARVGERLRAAIADAGIEHAGSPCGYLTLSVGAAALCIDMPGDAQDLMRRADRALYQAKHDGRDRVVVDVASPG</sequence>
<evidence type="ECO:0000256" key="8">
    <source>
        <dbReference type="SAM" id="Coils"/>
    </source>
</evidence>
<dbReference type="SMART" id="SM00267">
    <property type="entry name" value="GGDEF"/>
    <property type="match status" value="1"/>
</dbReference>
<dbReference type="Proteomes" id="UP000242205">
    <property type="component" value="Chromosome"/>
</dbReference>
<dbReference type="NCBIfam" id="TIGR00254">
    <property type="entry name" value="GGDEF"/>
    <property type="match status" value="1"/>
</dbReference>
<reference evidence="11 12" key="1">
    <citation type="submission" date="2018-01" db="EMBL/GenBank/DDBJ databases">
        <authorList>
            <person name="Fu G.-Y."/>
        </authorList>
    </citation>
    <scope>NUCLEOTIDE SEQUENCE [LARGE SCALE GENOMIC DNA]</scope>
    <source>
        <strain evidence="11 12">SY39</strain>
    </source>
</reference>
<dbReference type="PANTHER" id="PTHR45138">
    <property type="entry name" value="REGULATORY COMPONENTS OF SENSORY TRANSDUCTION SYSTEM"/>
    <property type="match status" value="1"/>
</dbReference>
<evidence type="ECO:0000256" key="1">
    <source>
        <dbReference type="ARBA" id="ARBA00004651"/>
    </source>
</evidence>